<accession>A0A0C9ZN88</accession>
<dbReference type="Proteomes" id="UP000054485">
    <property type="component" value="Unassembled WGS sequence"/>
</dbReference>
<reference evidence="2" key="2">
    <citation type="submission" date="2015-01" db="EMBL/GenBank/DDBJ databases">
        <title>Evolutionary Origins and Diversification of the Mycorrhizal Mutualists.</title>
        <authorList>
            <consortium name="DOE Joint Genome Institute"/>
            <consortium name="Mycorrhizal Genomics Consortium"/>
            <person name="Kohler A."/>
            <person name="Kuo A."/>
            <person name="Nagy L.G."/>
            <person name="Floudas D."/>
            <person name="Copeland A."/>
            <person name="Barry K.W."/>
            <person name="Cichocki N."/>
            <person name="Veneault-Fourrey C."/>
            <person name="LaButti K."/>
            <person name="Lindquist E.A."/>
            <person name="Lipzen A."/>
            <person name="Lundell T."/>
            <person name="Morin E."/>
            <person name="Murat C."/>
            <person name="Riley R."/>
            <person name="Ohm R."/>
            <person name="Sun H."/>
            <person name="Tunlid A."/>
            <person name="Henrissat B."/>
            <person name="Grigoriev I.V."/>
            <person name="Hibbett D.S."/>
            <person name="Martin F."/>
        </authorList>
    </citation>
    <scope>NUCLEOTIDE SEQUENCE [LARGE SCALE GENOMIC DNA]</scope>
    <source>
        <strain evidence="2">UH-Slu-Lm8-n1</strain>
    </source>
</reference>
<dbReference type="AlphaFoldDB" id="A0A0C9ZN88"/>
<dbReference type="EMBL" id="KN835360">
    <property type="protein sequence ID" value="KIK39070.1"/>
    <property type="molecule type" value="Genomic_DNA"/>
</dbReference>
<proteinExistence type="predicted"/>
<organism evidence="1 2">
    <name type="scientific">Suillus luteus UH-Slu-Lm8-n1</name>
    <dbReference type="NCBI Taxonomy" id="930992"/>
    <lineage>
        <taxon>Eukaryota</taxon>
        <taxon>Fungi</taxon>
        <taxon>Dikarya</taxon>
        <taxon>Basidiomycota</taxon>
        <taxon>Agaricomycotina</taxon>
        <taxon>Agaricomycetes</taxon>
        <taxon>Agaricomycetidae</taxon>
        <taxon>Boletales</taxon>
        <taxon>Suillineae</taxon>
        <taxon>Suillaceae</taxon>
        <taxon>Suillus</taxon>
    </lineage>
</organism>
<gene>
    <name evidence="1" type="ORF">CY34DRAFT_352112</name>
</gene>
<dbReference type="HOGENOM" id="CLU_2887328_0_0_1"/>
<protein>
    <submittedName>
        <fullName evidence="1">Uncharacterized protein</fullName>
    </submittedName>
</protein>
<evidence type="ECO:0000313" key="1">
    <source>
        <dbReference type="EMBL" id="KIK39070.1"/>
    </source>
</evidence>
<reference evidence="1 2" key="1">
    <citation type="submission" date="2014-04" db="EMBL/GenBank/DDBJ databases">
        <authorList>
            <consortium name="DOE Joint Genome Institute"/>
            <person name="Kuo A."/>
            <person name="Ruytinx J."/>
            <person name="Rineau F."/>
            <person name="Colpaert J."/>
            <person name="Kohler A."/>
            <person name="Nagy L.G."/>
            <person name="Floudas D."/>
            <person name="Copeland A."/>
            <person name="Barry K.W."/>
            <person name="Cichocki N."/>
            <person name="Veneault-Fourrey C."/>
            <person name="LaButti K."/>
            <person name="Lindquist E.A."/>
            <person name="Lipzen A."/>
            <person name="Lundell T."/>
            <person name="Morin E."/>
            <person name="Murat C."/>
            <person name="Sun H."/>
            <person name="Tunlid A."/>
            <person name="Henrissat B."/>
            <person name="Grigoriev I.V."/>
            <person name="Hibbett D.S."/>
            <person name="Martin F."/>
            <person name="Nordberg H.P."/>
            <person name="Cantor M.N."/>
            <person name="Hua S.X."/>
        </authorList>
    </citation>
    <scope>NUCLEOTIDE SEQUENCE [LARGE SCALE GENOMIC DNA]</scope>
    <source>
        <strain evidence="1 2">UH-Slu-Lm8-n1</strain>
    </source>
</reference>
<evidence type="ECO:0000313" key="2">
    <source>
        <dbReference type="Proteomes" id="UP000054485"/>
    </source>
</evidence>
<sequence length="63" mass="7245">MGARVCTVVSRGSVVQKDSNPWSSKDWCYDLKGASQLDWPRLTSTQAEDKVANESRTQELWWR</sequence>
<dbReference type="InParanoid" id="A0A0C9ZN88"/>
<name>A0A0C9ZN88_9AGAM</name>
<keyword evidence="2" id="KW-1185">Reference proteome</keyword>